<sequence>MNKGVYTREARELARYLVRSGTAEKNVGQALQEIAKVFRVEVDQRMDRRTVQRAILEIGIAADIQLGYEMAQASKLVFSSDSTSHKHIEYEARTIALEVIDYTKPGSKPAWKMRSFGVGTLVNHTSETQINGLHRRLEEIADIFNSSPLAKQEGLTFNPNDFMYGS</sequence>
<dbReference type="EMBL" id="JANBPK010000027">
    <property type="protein sequence ID" value="KAJ2936694.1"/>
    <property type="molecule type" value="Genomic_DNA"/>
</dbReference>
<accession>A0A9W8JMB9</accession>
<dbReference type="OrthoDB" id="3052721at2759"/>
<protein>
    <submittedName>
        <fullName evidence="1">Uncharacterized protein</fullName>
    </submittedName>
</protein>
<dbReference type="AlphaFoldDB" id="A0A9W8JMB9"/>
<evidence type="ECO:0000313" key="1">
    <source>
        <dbReference type="EMBL" id="KAJ2936694.1"/>
    </source>
</evidence>
<reference evidence="1" key="1">
    <citation type="submission" date="2022-06" db="EMBL/GenBank/DDBJ databases">
        <title>Genome Sequence of Candolleomyces eurysporus.</title>
        <authorList>
            <person name="Buettner E."/>
        </authorList>
    </citation>
    <scope>NUCLEOTIDE SEQUENCE</scope>
    <source>
        <strain evidence="1">VTCC 930004</strain>
    </source>
</reference>
<comment type="caution">
    <text evidence="1">The sequence shown here is derived from an EMBL/GenBank/DDBJ whole genome shotgun (WGS) entry which is preliminary data.</text>
</comment>
<feature type="non-terminal residue" evidence="1">
    <location>
        <position position="1"/>
    </location>
</feature>
<dbReference type="Proteomes" id="UP001140091">
    <property type="component" value="Unassembled WGS sequence"/>
</dbReference>
<proteinExistence type="predicted"/>
<keyword evidence="2" id="KW-1185">Reference proteome</keyword>
<evidence type="ECO:0000313" key="2">
    <source>
        <dbReference type="Proteomes" id="UP001140091"/>
    </source>
</evidence>
<gene>
    <name evidence="1" type="ORF">H1R20_g398</name>
</gene>
<organism evidence="1 2">
    <name type="scientific">Candolleomyces eurysporus</name>
    <dbReference type="NCBI Taxonomy" id="2828524"/>
    <lineage>
        <taxon>Eukaryota</taxon>
        <taxon>Fungi</taxon>
        <taxon>Dikarya</taxon>
        <taxon>Basidiomycota</taxon>
        <taxon>Agaricomycotina</taxon>
        <taxon>Agaricomycetes</taxon>
        <taxon>Agaricomycetidae</taxon>
        <taxon>Agaricales</taxon>
        <taxon>Agaricineae</taxon>
        <taxon>Psathyrellaceae</taxon>
        <taxon>Candolleomyces</taxon>
    </lineage>
</organism>
<name>A0A9W8JMB9_9AGAR</name>